<reference evidence="2" key="1">
    <citation type="submission" date="2025-08" db="UniProtKB">
        <authorList>
            <consortium name="RefSeq"/>
        </authorList>
    </citation>
    <scope>IDENTIFICATION</scope>
</reference>
<dbReference type="KEGG" id="nss:113419942"/>
<accession>A0A6J1UY82</accession>
<gene>
    <name evidence="2" type="primary">CUNH3orf14</name>
</gene>
<protein>
    <submittedName>
        <fullName evidence="2">Uncharacterized protein C3orf14 homolog isoform X1</fullName>
    </submittedName>
</protein>
<evidence type="ECO:0000313" key="1">
    <source>
        <dbReference type="Proteomes" id="UP000504612"/>
    </source>
</evidence>
<dbReference type="RefSeq" id="XP_026535380.1">
    <property type="nucleotide sequence ID" value="XM_026679595.1"/>
</dbReference>
<keyword evidence="1" id="KW-1185">Reference proteome</keyword>
<dbReference type="Pfam" id="PF15134">
    <property type="entry name" value="CEP15-like"/>
    <property type="match status" value="2"/>
</dbReference>
<organism evidence="1 2">
    <name type="scientific">Notechis scutatus</name>
    <name type="common">mainland tiger snake</name>
    <dbReference type="NCBI Taxonomy" id="8663"/>
    <lineage>
        <taxon>Eukaryota</taxon>
        <taxon>Metazoa</taxon>
        <taxon>Chordata</taxon>
        <taxon>Craniata</taxon>
        <taxon>Vertebrata</taxon>
        <taxon>Euteleostomi</taxon>
        <taxon>Lepidosauria</taxon>
        <taxon>Squamata</taxon>
        <taxon>Bifurcata</taxon>
        <taxon>Unidentata</taxon>
        <taxon>Episquamata</taxon>
        <taxon>Toxicofera</taxon>
        <taxon>Serpentes</taxon>
        <taxon>Colubroidea</taxon>
        <taxon>Elapidae</taxon>
        <taxon>Hydrophiinae</taxon>
        <taxon>Notechis</taxon>
    </lineage>
</organism>
<dbReference type="InterPro" id="IPR028006">
    <property type="entry name" value="CEP15-like"/>
</dbReference>
<dbReference type="AlphaFoldDB" id="A0A6J1UY82"/>
<dbReference type="PANTHER" id="PTHR14286">
    <property type="entry name" value="GENE, 49355-RELATED"/>
    <property type="match status" value="1"/>
</dbReference>
<dbReference type="PANTHER" id="PTHR14286:SF2">
    <property type="entry name" value="CENTROSOMAL PROTEIN 15 KDA"/>
    <property type="match status" value="1"/>
</dbReference>
<name>A0A6J1UY82_9SAUR</name>
<evidence type="ECO:0000313" key="2">
    <source>
        <dbReference type="RefSeq" id="XP_026535380.1"/>
    </source>
</evidence>
<dbReference type="CTD" id="57415"/>
<dbReference type="GeneID" id="113419942"/>
<sequence>MASYLAQEIQLAKQHEEILSRRLVLLQQMESHLRDKDAEQAWHTQEADAAHQRNVSLLNLLKRKMNCGCHFWKRPSFQKILCMLQDIEVAAKNLQFREHLLLHPEIVNLETLYWAKVEESIPKWEPFFLGRTQAPIGLKKKSHQQYSTYDQH</sequence>
<dbReference type="Proteomes" id="UP000504612">
    <property type="component" value="Unplaced"/>
</dbReference>
<proteinExistence type="predicted"/>